<gene>
    <name evidence="11" type="primary">kdtB_1</name>
    <name evidence="9" type="synonym">coaD</name>
    <name evidence="12" type="synonym">kdtB_2</name>
    <name evidence="11" type="ORF">NCTC13102_01179</name>
    <name evidence="12" type="ORF">NCTC13102_02069</name>
</gene>
<dbReference type="EMBL" id="UAWL01000017">
    <property type="protein sequence ID" value="SQC36259.1"/>
    <property type="molecule type" value="Genomic_DNA"/>
</dbReference>
<dbReference type="InterPro" id="IPR014729">
    <property type="entry name" value="Rossmann-like_a/b/a_fold"/>
</dbReference>
<evidence type="ECO:0000256" key="3">
    <source>
        <dbReference type="ARBA" id="ARBA00022695"/>
    </source>
</evidence>
<evidence type="ECO:0000313" key="13">
    <source>
        <dbReference type="Proteomes" id="UP000250166"/>
    </source>
</evidence>
<dbReference type="EC" id="2.7.7.3" evidence="9"/>
<dbReference type="NCBIfam" id="TIGR01510">
    <property type="entry name" value="coaD_prev_kdtB"/>
    <property type="match status" value="1"/>
</dbReference>
<keyword evidence="4 9" id="KW-0547">Nucleotide-binding</keyword>
<feature type="binding site" evidence="9">
    <location>
        <position position="18"/>
    </location>
    <ligand>
        <name>ATP</name>
        <dbReference type="ChEBI" id="CHEBI:30616"/>
    </ligand>
</feature>
<evidence type="ECO:0000313" key="12">
    <source>
        <dbReference type="EMBL" id="SQC36259.1"/>
    </source>
</evidence>
<sequence>MHKIGIYPGTFDPLTNGHLDIIKRSCEIFEEVIVAIAHSASKNPLFTLKERLEIAKVATKEFSNVYCKDFSGLLADFARENNSKILIRGLRVVSDFEYEIQMGYTNSSLNPKLDTIYFMPTLQNAFISSSIVRDILSHQGKISHLIPKEVFEYIRRKRQCM</sequence>
<dbReference type="GO" id="GO:0015937">
    <property type="term" value="P:coenzyme A biosynthetic process"/>
    <property type="evidence" value="ECO:0007669"/>
    <property type="project" value="UniProtKB-UniRule"/>
</dbReference>
<protein>
    <recommendedName>
        <fullName evidence="9">Phosphopantetheine adenylyltransferase</fullName>
        <ecNumber evidence="9">2.7.7.3</ecNumber>
    </recommendedName>
    <alternativeName>
        <fullName evidence="9">Dephospho-CoA pyrophosphorylase</fullName>
    </alternativeName>
    <alternativeName>
        <fullName evidence="9">Pantetheine-phosphate adenylyltransferase</fullName>
        <shortName evidence="9">PPAT</shortName>
    </alternativeName>
</protein>
<feature type="binding site" evidence="9">
    <location>
        <position position="88"/>
    </location>
    <ligand>
        <name>substrate</name>
    </ligand>
</feature>
<evidence type="ECO:0000256" key="9">
    <source>
        <dbReference type="HAMAP-Rule" id="MF_00151"/>
    </source>
</evidence>
<dbReference type="UniPathway" id="UPA00241">
    <property type="reaction ID" value="UER00355"/>
</dbReference>
<keyword evidence="2 9" id="KW-0808">Transferase</keyword>
<feature type="domain" description="Cytidyltransferase-like" evidence="10">
    <location>
        <begin position="6"/>
        <end position="134"/>
    </location>
</feature>
<keyword evidence="6 9" id="KW-0460">Magnesium</keyword>
<dbReference type="CDD" id="cd02163">
    <property type="entry name" value="PPAT"/>
    <property type="match status" value="1"/>
</dbReference>
<evidence type="ECO:0000256" key="4">
    <source>
        <dbReference type="ARBA" id="ARBA00022741"/>
    </source>
</evidence>
<feature type="binding site" evidence="9">
    <location>
        <position position="10"/>
    </location>
    <ligand>
        <name>substrate</name>
    </ligand>
</feature>
<dbReference type="GO" id="GO:0004595">
    <property type="term" value="F:pantetheine-phosphate adenylyltransferase activity"/>
    <property type="evidence" value="ECO:0007669"/>
    <property type="project" value="UniProtKB-UniRule"/>
</dbReference>
<comment type="function">
    <text evidence="9">Reversibly transfers an adenylyl group from ATP to 4'-phosphopantetheine, yielding dephospho-CoA (dPCoA) and pyrophosphate.</text>
</comment>
<organism evidence="11 13">
    <name type="scientific">Helicobacter fennelliae</name>
    <dbReference type="NCBI Taxonomy" id="215"/>
    <lineage>
        <taxon>Bacteria</taxon>
        <taxon>Pseudomonadati</taxon>
        <taxon>Campylobacterota</taxon>
        <taxon>Epsilonproteobacteria</taxon>
        <taxon>Campylobacterales</taxon>
        <taxon>Helicobacteraceae</taxon>
        <taxon>Helicobacter</taxon>
    </lineage>
</organism>
<accession>A0A2X3BG08</accession>
<evidence type="ECO:0000256" key="1">
    <source>
        <dbReference type="ARBA" id="ARBA00022490"/>
    </source>
</evidence>
<feature type="binding site" evidence="9">
    <location>
        <begin position="124"/>
        <end position="130"/>
    </location>
    <ligand>
        <name>ATP</name>
        <dbReference type="ChEBI" id="CHEBI:30616"/>
    </ligand>
</feature>
<keyword evidence="1 9" id="KW-0963">Cytoplasm</keyword>
<evidence type="ECO:0000256" key="6">
    <source>
        <dbReference type="ARBA" id="ARBA00022842"/>
    </source>
</evidence>
<dbReference type="InterPro" id="IPR004821">
    <property type="entry name" value="Cyt_trans-like"/>
</dbReference>
<dbReference type="PRINTS" id="PR01020">
    <property type="entry name" value="LPSBIOSNTHSS"/>
</dbReference>
<keyword evidence="3 9" id="KW-0548">Nucleotidyltransferase</keyword>
<comment type="subcellular location">
    <subcellularLocation>
        <location evidence="9">Cytoplasm</location>
    </subcellularLocation>
</comment>
<evidence type="ECO:0000256" key="8">
    <source>
        <dbReference type="ARBA" id="ARBA00029346"/>
    </source>
</evidence>
<feature type="binding site" evidence="9">
    <location>
        <position position="99"/>
    </location>
    <ligand>
        <name>ATP</name>
        <dbReference type="ChEBI" id="CHEBI:30616"/>
    </ligand>
</feature>
<comment type="catalytic activity">
    <reaction evidence="8 9">
        <text>(R)-4'-phosphopantetheine + ATP + H(+) = 3'-dephospho-CoA + diphosphate</text>
        <dbReference type="Rhea" id="RHEA:19801"/>
        <dbReference type="ChEBI" id="CHEBI:15378"/>
        <dbReference type="ChEBI" id="CHEBI:30616"/>
        <dbReference type="ChEBI" id="CHEBI:33019"/>
        <dbReference type="ChEBI" id="CHEBI:57328"/>
        <dbReference type="ChEBI" id="CHEBI:61723"/>
        <dbReference type="EC" id="2.7.7.3"/>
    </reaction>
</comment>
<feature type="site" description="Transition state stabilizer" evidence="9">
    <location>
        <position position="18"/>
    </location>
</feature>
<feature type="binding site" evidence="9">
    <location>
        <begin position="10"/>
        <end position="11"/>
    </location>
    <ligand>
        <name>ATP</name>
        <dbReference type="ChEBI" id="CHEBI:30616"/>
    </ligand>
</feature>
<evidence type="ECO:0000313" key="11">
    <source>
        <dbReference type="EMBL" id="SQB98714.1"/>
    </source>
</evidence>
<feature type="binding site" evidence="9">
    <location>
        <begin position="89"/>
        <end position="91"/>
    </location>
    <ligand>
        <name>ATP</name>
        <dbReference type="ChEBI" id="CHEBI:30616"/>
    </ligand>
</feature>
<dbReference type="InterPro" id="IPR001980">
    <property type="entry name" value="PPAT"/>
</dbReference>
<evidence type="ECO:0000256" key="5">
    <source>
        <dbReference type="ARBA" id="ARBA00022840"/>
    </source>
</evidence>
<feature type="binding site" evidence="9">
    <location>
        <position position="74"/>
    </location>
    <ligand>
        <name>substrate</name>
    </ligand>
</feature>
<dbReference type="PANTHER" id="PTHR21342">
    <property type="entry name" value="PHOSPHOPANTETHEINE ADENYLYLTRANSFERASE"/>
    <property type="match status" value="1"/>
</dbReference>
<keyword evidence="7 9" id="KW-0173">Coenzyme A biosynthesis</keyword>
<dbReference type="PANTHER" id="PTHR21342:SF1">
    <property type="entry name" value="PHOSPHOPANTETHEINE ADENYLYLTRANSFERASE"/>
    <property type="match status" value="1"/>
</dbReference>
<evidence type="ECO:0000259" key="10">
    <source>
        <dbReference type="Pfam" id="PF01467"/>
    </source>
</evidence>
<proteinExistence type="inferred from homology"/>
<reference evidence="11 13" key="1">
    <citation type="submission" date="2018-06" db="EMBL/GenBank/DDBJ databases">
        <authorList>
            <consortium name="Pathogen Informatics"/>
            <person name="Doyle S."/>
        </authorList>
    </citation>
    <scope>NUCLEOTIDE SEQUENCE [LARGE SCALE GENOMIC DNA]</scope>
    <source>
        <strain evidence="11 13">NCTC13102</strain>
    </source>
</reference>
<dbReference type="Pfam" id="PF01467">
    <property type="entry name" value="CTP_transf_like"/>
    <property type="match status" value="1"/>
</dbReference>
<comment type="cofactor">
    <cofactor evidence="9">
        <name>Mg(2+)</name>
        <dbReference type="ChEBI" id="CHEBI:18420"/>
    </cofactor>
</comment>
<name>A0A2X3BG08_9HELI</name>
<dbReference type="GO" id="GO:0005737">
    <property type="term" value="C:cytoplasm"/>
    <property type="evidence" value="ECO:0007669"/>
    <property type="project" value="UniProtKB-SubCell"/>
</dbReference>
<dbReference type="Proteomes" id="UP000250166">
    <property type="component" value="Unassembled WGS sequence"/>
</dbReference>
<dbReference type="SUPFAM" id="SSF52374">
    <property type="entry name" value="Nucleotidylyl transferase"/>
    <property type="match status" value="1"/>
</dbReference>
<dbReference type="NCBIfam" id="TIGR00125">
    <property type="entry name" value="cyt_tran_rel"/>
    <property type="match status" value="1"/>
</dbReference>
<comment type="subunit">
    <text evidence="9">Homohexamer.</text>
</comment>
<dbReference type="EMBL" id="UAWL01000006">
    <property type="protein sequence ID" value="SQB98714.1"/>
    <property type="molecule type" value="Genomic_DNA"/>
</dbReference>
<dbReference type="AlphaFoldDB" id="A0A2X3BG08"/>
<comment type="similarity">
    <text evidence="9">Belongs to the bacterial CoaD family.</text>
</comment>
<feature type="binding site" evidence="9">
    <location>
        <position position="42"/>
    </location>
    <ligand>
        <name>substrate</name>
    </ligand>
</feature>
<dbReference type="RefSeq" id="WP_023949522.1">
    <property type="nucleotide sequence ID" value="NZ_UAWL01000006.1"/>
</dbReference>
<dbReference type="HAMAP" id="MF_00151">
    <property type="entry name" value="PPAT_bact"/>
    <property type="match status" value="1"/>
</dbReference>
<keyword evidence="5 9" id="KW-0067">ATP-binding</keyword>
<evidence type="ECO:0000256" key="2">
    <source>
        <dbReference type="ARBA" id="ARBA00022679"/>
    </source>
</evidence>
<comment type="pathway">
    <text evidence="9">Cofactor biosynthesis; coenzyme A biosynthesis; CoA from (R)-pantothenate: step 4/5.</text>
</comment>
<dbReference type="Gene3D" id="3.40.50.620">
    <property type="entry name" value="HUPs"/>
    <property type="match status" value="1"/>
</dbReference>
<evidence type="ECO:0000256" key="7">
    <source>
        <dbReference type="ARBA" id="ARBA00022993"/>
    </source>
</evidence>
<dbReference type="GO" id="GO:0005524">
    <property type="term" value="F:ATP binding"/>
    <property type="evidence" value="ECO:0007669"/>
    <property type="project" value="UniProtKB-KW"/>
</dbReference>